<dbReference type="Proteomes" id="UP001595758">
    <property type="component" value="Unassembled WGS sequence"/>
</dbReference>
<keyword evidence="3" id="KW-1185">Reference proteome</keyword>
<dbReference type="Pfam" id="PF16074">
    <property type="entry name" value="PilW"/>
    <property type="match status" value="1"/>
</dbReference>
<gene>
    <name evidence="2" type="ORF">ACFORL_02115</name>
</gene>
<protein>
    <submittedName>
        <fullName evidence="2">PilW family protein</fullName>
    </submittedName>
</protein>
<dbReference type="RefSeq" id="WP_382340623.1">
    <property type="nucleotide sequence ID" value="NZ_JBHSAB010000001.1"/>
</dbReference>
<organism evidence="2 3">
    <name type="scientific">Legionella dresdenensis</name>
    <dbReference type="NCBI Taxonomy" id="450200"/>
    <lineage>
        <taxon>Bacteria</taxon>
        <taxon>Pseudomonadati</taxon>
        <taxon>Pseudomonadota</taxon>
        <taxon>Gammaproteobacteria</taxon>
        <taxon>Legionellales</taxon>
        <taxon>Legionellaceae</taxon>
        <taxon>Legionella</taxon>
    </lineage>
</organism>
<keyword evidence="1" id="KW-1133">Transmembrane helix</keyword>
<sequence length="336" mass="37099">MRFKSAAGFSIVEFLIATSLGALLIAIAGAVYLSNKTTYRIQDGLARLQENGRYAAYILAKDLRMAGFQGCANQRQVKVTNLVTNPSIVLNYDTPLLGFDGLSSTFSPALPANITGKAVTGNDVVEIRMASNRGVQLREDMNRTNNPILVYDRLDIQAGMPIMITNCVIGDIFIAGANSNATAITHTVTNNNANDLSIPYLHTAQIMQLLYYAYYIKNTGRVNAQGQPVYALMRQDINGNEIELAEGVERMRITYGVDTNTDNVVDSYQTATQINAANNWNNVISIRINLLLATVENVNNKIQPYVYNGSTVTPTDRKLRRQWEVFVTLRNRGLST</sequence>
<feature type="transmembrane region" description="Helical" evidence="1">
    <location>
        <begin position="12"/>
        <end position="33"/>
    </location>
</feature>
<keyword evidence="1" id="KW-0812">Transmembrane</keyword>
<keyword evidence="1" id="KW-0472">Membrane</keyword>
<proteinExistence type="predicted"/>
<name>A0ABV8CD50_9GAMM</name>
<dbReference type="EMBL" id="JBHSAB010000001">
    <property type="protein sequence ID" value="MFC3907876.1"/>
    <property type="molecule type" value="Genomic_DNA"/>
</dbReference>
<reference evidence="3" key="1">
    <citation type="journal article" date="2019" name="Int. J. Syst. Evol. Microbiol.">
        <title>The Global Catalogue of Microorganisms (GCM) 10K type strain sequencing project: providing services to taxonomists for standard genome sequencing and annotation.</title>
        <authorList>
            <consortium name="The Broad Institute Genomics Platform"/>
            <consortium name="The Broad Institute Genome Sequencing Center for Infectious Disease"/>
            <person name="Wu L."/>
            <person name="Ma J."/>
        </authorList>
    </citation>
    <scope>NUCLEOTIDE SEQUENCE [LARGE SCALE GENOMIC DNA]</scope>
    <source>
        <strain evidence="3">CCUG 59858</strain>
    </source>
</reference>
<evidence type="ECO:0000256" key="1">
    <source>
        <dbReference type="SAM" id="Phobius"/>
    </source>
</evidence>
<accession>A0ABV8CD50</accession>
<evidence type="ECO:0000313" key="3">
    <source>
        <dbReference type="Proteomes" id="UP001595758"/>
    </source>
</evidence>
<comment type="caution">
    <text evidence="2">The sequence shown here is derived from an EMBL/GenBank/DDBJ whole genome shotgun (WGS) entry which is preliminary data.</text>
</comment>
<evidence type="ECO:0000313" key="2">
    <source>
        <dbReference type="EMBL" id="MFC3907876.1"/>
    </source>
</evidence>
<dbReference type="InterPro" id="IPR032092">
    <property type="entry name" value="PilW"/>
</dbReference>